<evidence type="ECO:0000313" key="3">
    <source>
        <dbReference type="Proteomes" id="UP000292307"/>
    </source>
</evidence>
<evidence type="ECO:0000259" key="1">
    <source>
        <dbReference type="Pfam" id="PF08929"/>
    </source>
</evidence>
<dbReference type="Proteomes" id="UP000292307">
    <property type="component" value="Chromosome"/>
</dbReference>
<dbReference type="Pfam" id="PF08929">
    <property type="entry name" value="PoNi_C"/>
    <property type="match status" value="1"/>
</dbReference>
<dbReference type="EMBL" id="CP036401">
    <property type="protein sequence ID" value="QBI02715.1"/>
    <property type="molecule type" value="Genomic_DNA"/>
</dbReference>
<accession>A0ABX5RVR1</accession>
<name>A0ABX5RVR1_9BURK</name>
<dbReference type="InterPro" id="IPR015025">
    <property type="entry name" value="PoNi_C"/>
</dbReference>
<feature type="domain" description="PoNi C-terminal" evidence="1">
    <location>
        <begin position="158"/>
        <end position="262"/>
    </location>
</feature>
<sequence>MHKLSLEEFSSRREKLMDYKVYSSNFDLTTRGLEILEASLKKDPEELAKIPIANFRAATHQSAQSRLELLTRAYSAGHELSELRSYYPTVLADWERYAHYSVLHNETETGQSSHSAHIPLKDLPFSYANRLVAFGILLGWKNLLYKIPKIIDYNNPNRDGMLERILSRYLADRTDLPDECTRHLPYYNTIRIFTAPASERSALVAEYLEDWYEASRREPYFDSHKRGSVFQGYWSWEAAAITIALDIDDTPYRHAQFYPADLVDFARQSTEAYEPRGFPGPVEGELRAKAGDRCPKGGDWQSLDTPPRTITLSEQQAMPHTGSVYGLTVWRFIE</sequence>
<reference evidence="2 3" key="1">
    <citation type="submission" date="2019-02" db="EMBL/GenBank/DDBJ databases">
        <title>Draft Genome Sequences of Six Type Strains of the Genus Massilia.</title>
        <authorList>
            <person name="Miess H."/>
            <person name="Frediansyhah A."/>
            <person name="Gross H."/>
        </authorList>
    </citation>
    <scope>NUCLEOTIDE SEQUENCE [LARGE SCALE GENOMIC DNA]</scope>
    <source>
        <strain evidence="2 3">DSM 17472</strain>
    </source>
</reference>
<proteinExistence type="predicted"/>
<gene>
    <name evidence="2" type="ORF">EYF70_19075</name>
</gene>
<organism evidence="2 3">
    <name type="scientific">Pseudoduganella albidiflava</name>
    <dbReference type="NCBI Taxonomy" id="321983"/>
    <lineage>
        <taxon>Bacteria</taxon>
        <taxon>Pseudomonadati</taxon>
        <taxon>Pseudomonadota</taxon>
        <taxon>Betaproteobacteria</taxon>
        <taxon>Burkholderiales</taxon>
        <taxon>Oxalobacteraceae</taxon>
        <taxon>Telluria group</taxon>
        <taxon>Pseudoduganella</taxon>
    </lineage>
</organism>
<keyword evidence="3" id="KW-1185">Reference proteome</keyword>
<dbReference type="Gene3D" id="1.10.3920.10">
    <property type="entry name" value="PA2201 C-terminal domain-like"/>
    <property type="match status" value="1"/>
</dbReference>
<evidence type="ECO:0000313" key="2">
    <source>
        <dbReference type="EMBL" id="QBI02715.1"/>
    </source>
</evidence>
<protein>
    <submittedName>
        <fullName evidence="2">DUF1911 domain-containing protein</fullName>
    </submittedName>
</protein>
<dbReference type="InterPro" id="IPR028983">
    <property type="entry name" value="PA2201-like_C"/>
</dbReference>
<dbReference type="SUPFAM" id="SSF140731">
    <property type="entry name" value="PA2201 C-terminal domain-like"/>
    <property type="match status" value="1"/>
</dbReference>